<comment type="caution">
    <text evidence="3">The sequence shown here is derived from an EMBL/GenBank/DDBJ whole genome shotgun (WGS) entry which is preliminary data.</text>
</comment>
<evidence type="ECO:0000313" key="4">
    <source>
        <dbReference type="Proteomes" id="UP000184390"/>
    </source>
</evidence>
<feature type="compositionally biased region" description="Low complexity" evidence="1">
    <location>
        <begin position="109"/>
        <end position="123"/>
    </location>
</feature>
<dbReference type="EMBL" id="FQYL01000002">
    <property type="protein sequence ID" value="SHI51401.1"/>
    <property type="molecule type" value="Genomic_DNA"/>
</dbReference>
<evidence type="ECO:0000313" key="3">
    <source>
        <dbReference type="EMBL" id="SHI51401.1"/>
    </source>
</evidence>
<keyword evidence="2" id="KW-0472">Membrane</keyword>
<dbReference type="RefSeq" id="WP_143163822.1">
    <property type="nucleotide sequence ID" value="NZ_FQYL01000002.1"/>
</dbReference>
<gene>
    <name evidence="3" type="ORF">SAMN05216246_102323</name>
</gene>
<feature type="compositionally biased region" description="Basic and acidic residues" evidence="1">
    <location>
        <begin position="52"/>
        <end position="64"/>
    </location>
</feature>
<proteinExistence type="predicted"/>
<protein>
    <recommendedName>
        <fullName evidence="5">PQQ-like domain-containing protein</fullName>
    </recommendedName>
</protein>
<keyword evidence="4" id="KW-1185">Reference proteome</keyword>
<evidence type="ECO:0000256" key="1">
    <source>
        <dbReference type="SAM" id="MobiDB-lite"/>
    </source>
</evidence>
<organism evidence="3 4">
    <name type="scientific">Actinomyces denticolens</name>
    <dbReference type="NCBI Taxonomy" id="52767"/>
    <lineage>
        <taxon>Bacteria</taxon>
        <taxon>Bacillati</taxon>
        <taxon>Actinomycetota</taxon>
        <taxon>Actinomycetes</taxon>
        <taxon>Actinomycetales</taxon>
        <taxon>Actinomycetaceae</taxon>
        <taxon>Actinomyces</taxon>
    </lineage>
</organism>
<keyword evidence="2" id="KW-1133">Transmembrane helix</keyword>
<keyword evidence="2" id="KW-0812">Transmembrane</keyword>
<dbReference type="Proteomes" id="UP000184390">
    <property type="component" value="Unassembled WGS sequence"/>
</dbReference>
<accession>A0ABY1I2P5</accession>
<feature type="compositionally biased region" description="Low complexity" evidence="1">
    <location>
        <begin position="70"/>
        <end position="98"/>
    </location>
</feature>
<name>A0ABY1I2P5_9ACTO</name>
<feature type="region of interest" description="Disordered" evidence="1">
    <location>
        <begin position="1"/>
        <end position="125"/>
    </location>
</feature>
<evidence type="ECO:0008006" key="5">
    <source>
        <dbReference type="Google" id="ProtNLM"/>
    </source>
</evidence>
<feature type="transmembrane region" description="Helical" evidence="2">
    <location>
        <begin position="181"/>
        <end position="205"/>
    </location>
</feature>
<evidence type="ECO:0000256" key="2">
    <source>
        <dbReference type="SAM" id="Phobius"/>
    </source>
</evidence>
<sequence>MSQSPSSAGPGGPASDRDDDAYLATPAGRLPLHDSSAPTEALPGGYPASRAPGHEGGGRQEPDAIRAYIPGAQAAGEQAPGRQIPGAPASAAPESSTPYGAGSPVGWSAQGATAPGAASAGVPAPGPPVQPPYAAGPYPPAQFAPAQFAPAQFAQAQPAPGAAVPGQYVPMAPPPGRRRTGLVIAVVLAIALVLAGGGVIGYLLWWKDDSAPSTAADPLAPDPAWAEGGHELWHATYSDADDVIPAGASFLTVKRKSSGATITSYPITDSEPTMAWQADVKKYTSYSGGVWGKHFLSGQQLVDLETGEVSDIPWDSAMDIIGVVDGVIIVCSSSTCAGYTEDLTQKWTGARFSKSLESPLRSDLVLSGSPSFITPDGHTIINVESGQTHETETSKPLNSMADGWAAYDNTGDKTVLYSPTGQEEGSVSANDLRATADTKMFASTTGQMQPSTDQIRRWANNGDMSWAVATTDSEHKGYACPTVTLTESGSTFELATDGECVTDDVYAVGANGSAAFGLVGSPDRGFQIAGVWNTSTGQEVSMPGSPRRTPYYFVSPDRLISVERHSNKVTVHAAGAA</sequence>
<reference evidence="3 4" key="1">
    <citation type="submission" date="2016-11" db="EMBL/GenBank/DDBJ databases">
        <authorList>
            <person name="Varghese N."/>
            <person name="Submissions S."/>
        </authorList>
    </citation>
    <scope>NUCLEOTIDE SEQUENCE [LARGE SCALE GENOMIC DNA]</scope>
    <source>
        <strain evidence="3 4">PA</strain>
    </source>
</reference>